<dbReference type="InterPro" id="IPR015424">
    <property type="entry name" value="PyrdxlP-dep_Trfase"/>
</dbReference>
<evidence type="ECO:0000259" key="6">
    <source>
        <dbReference type="Pfam" id="PF00155"/>
    </source>
</evidence>
<keyword evidence="8" id="KW-1185">Reference proteome</keyword>
<name>A0A2R6WTZ0_MARPO</name>
<dbReference type="PANTHER" id="PTHR46383:SF1">
    <property type="entry name" value="ASPARTATE AMINOTRANSFERASE"/>
    <property type="match status" value="1"/>
</dbReference>
<keyword evidence="5" id="KW-0663">Pyridoxal phosphate</keyword>
<comment type="cofactor">
    <cofactor evidence="1">
        <name>pyridoxal 5'-phosphate</name>
        <dbReference type="ChEBI" id="CHEBI:597326"/>
    </cofactor>
</comment>
<dbReference type="PROSITE" id="PS00105">
    <property type="entry name" value="AA_TRANSFER_CLASS_1"/>
    <property type="match status" value="1"/>
</dbReference>
<dbReference type="GO" id="GO:0033854">
    <property type="term" value="F:glutamate-prephenate aminotransferase activity"/>
    <property type="evidence" value="ECO:0007669"/>
    <property type="project" value="UniProtKB-ARBA"/>
</dbReference>
<evidence type="ECO:0000313" key="7">
    <source>
        <dbReference type="EMBL" id="PTQ37338.1"/>
    </source>
</evidence>
<feature type="domain" description="Aminotransferase class I/classII large" evidence="6">
    <location>
        <begin position="254"/>
        <end position="616"/>
    </location>
</feature>
<evidence type="ECO:0000313" key="8">
    <source>
        <dbReference type="Proteomes" id="UP000244005"/>
    </source>
</evidence>
<dbReference type="GO" id="GO:0030170">
    <property type="term" value="F:pyridoxal phosphate binding"/>
    <property type="evidence" value="ECO:0007669"/>
    <property type="project" value="InterPro"/>
</dbReference>
<evidence type="ECO:0000256" key="2">
    <source>
        <dbReference type="ARBA" id="ARBA00007441"/>
    </source>
</evidence>
<evidence type="ECO:0000256" key="3">
    <source>
        <dbReference type="ARBA" id="ARBA00022576"/>
    </source>
</evidence>
<dbReference type="CDD" id="cd00609">
    <property type="entry name" value="AAT_like"/>
    <property type="match status" value="1"/>
</dbReference>
<keyword evidence="3" id="KW-0032">Aminotransferase</keyword>
<comment type="similarity">
    <text evidence="2">Belongs to the class-I pyridoxal-phosphate-dependent aminotransferase family.</text>
</comment>
<gene>
    <name evidence="7" type="ORF">MARPO_0058s0104</name>
</gene>
<evidence type="ECO:0000256" key="4">
    <source>
        <dbReference type="ARBA" id="ARBA00022679"/>
    </source>
</evidence>
<dbReference type="Pfam" id="PF00155">
    <property type="entry name" value="Aminotran_1_2"/>
    <property type="match status" value="1"/>
</dbReference>
<dbReference type="GO" id="GO:0033853">
    <property type="term" value="F:aspartate-prephenate aminotransferase activity"/>
    <property type="evidence" value="ECO:0007669"/>
    <property type="project" value="UniProtKB-ARBA"/>
</dbReference>
<dbReference type="InterPro" id="IPR050596">
    <property type="entry name" value="AspAT/PAT-like"/>
</dbReference>
<dbReference type="PANTHER" id="PTHR46383">
    <property type="entry name" value="ASPARTATE AMINOTRANSFERASE"/>
    <property type="match status" value="1"/>
</dbReference>
<dbReference type="InterPro" id="IPR004838">
    <property type="entry name" value="NHTrfase_class1_PyrdxlP-BS"/>
</dbReference>
<dbReference type="GO" id="GO:0004069">
    <property type="term" value="F:L-aspartate:2-oxoglutarate aminotransferase activity"/>
    <property type="evidence" value="ECO:0007669"/>
    <property type="project" value="UniProtKB-ARBA"/>
</dbReference>
<dbReference type="InterPro" id="IPR004839">
    <property type="entry name" value="Aminotransferase_I/II_large"/>
</dbReference>
<dbReference type="GO" id="GO:0008483">
    <property type="term" value="F:transaminase activity"/>
    <property type="evidence" value="ECO:0000318"/>
    <property type="project" value="GO_Central"/>
</dbReference>
<dbReference type="Gene3D" id="3.90.1150.10">
    <property type="entry name" value="Aspartate Aminotransferase, domain 1"/>
    <property type="match status" value="1"/>
</dbReference>
<evidence type="ECO:0000256" key="1">
    <source>
        <dbReference type="ARBA" id="ARBA00001933"/>
    </source>
</evidence>
<dbReference type="InterPro" id="IPR015422">
    <property type="entry name" value="PyrdxlP-dep_Trfase_small"/>
</dbReference>
<keyword evidence="4" id="KW-0808">Transferase</keyword>
<dbReference type="InterPro" id="IPR015421">
    <property type="entry name" value="PyrdxlP-dep_Trfase_major"/>
</dbReference>
<dbReference type="EMBL" id="KZ772730">
    <property type="protein sequence ID" value="PTQ37338.1"/>
    <property type="molecule type" value="Genomic_DNA"/>
</dbReference>
<sequence length="633" mass="68421">MISMCPVCQPTGASACIQGRKELRAPFPAQLHQLIGNRVDKRGEPGASRAGWRSRDLGEEYGRAWRSSLSLAWRWRFWQLLLTLKKARHLLQGPRTGPGTTFPIHAIFGGLGRGRRSCGHQVVRDSVDMLGVQCQVVSGLPSAQNALNVGSSSHADLKTTFSKGNLSVHSRAWATGGCEFSLRAQKFHQRLSERNSGSSSIITAMAPAPSNGQSGATSTQQLDLSLNPRVAALKSSKTMFVADKATAMKESGIDVIKLAAGEPDFRTPQAVVEAGVWAAQNNLTRYTPNAGTMELRKAICHKLQEENGLTYKPDEILVSNGAKQSIAQAVMAVCSPGDEAIIPAPFWVSYPEMVSLSGATPVVVPTLLEDDFLLKPEQLLKVLNEKTRLLFLCSPSNPTGSVYKLEDLEAIAAIVAKHPRLLVVADEIYEHIIYSPAKHHSFAALPGMWERTLTVNGFSKAFAMTGWRLGYLAAPKHFLVAANKIQSQITSGACSISQRAGLAALNLGYAGGEVVAEMVAAFRQRRDSMVKKLQAMDGVKLSVPQGAFYLFPDFSSYFGAKIEGGGTVNDANELCEFFLEKCLVALVPGDAFGEPKCLRISYAASVEELEEAVSRIEKGLKLLTRVESTVSSS</sequence>
<dbReference type="Proteomes" id="UP000244005">
    <property type="component" value="Unassembled WGS sequence"/>
</dbReference>
<accession>A0A2R6WTZ0</accession>
<organism evidence="7 8">
    <name type="scientific">Marchantia polymorpha</name>
    <name type="common">Common liverwort</name>
    <name type="synonym">Marchantia aquatica</name>
    <dbReference type="NCBI Taxonomy" id="3197"/>
    <lineage>
        <taxon>Eukaryota</taxon>
        <taxon>Viridiplantae</taxon>
        <taxon>Streptophyta</taxon>
        <taxon>Embryophyta</taxon>
        <taxon>Marchantiophyta</taxon>
        <taxon>Marchantiopsida</taxon>
        <taxon>Marchantiidae</taxon>
        <taxon>Marchantiales</taxon>
        <taxon>Marchantiaceae</taxon>
        <taxon>Marchantia</taxon>
    </lineage>
</organism>
<dbReference type="SUPFAM" id="SSF53383">
    <property type="entry name" value="PLP-dependent transferases"/>
    <property type="match status" value="1"/>
</dbReference>
<evidence type="ECO:0000256" key="5">
    <source>
        <dbReference type="ARBA" id="ARBA00022898"/>
    </source>
</evidence>
<dbReference type="Gene3D" id="3.40.640.10">
    <property type="entry name" value="Type I PLP-dependent aspartate aminotransferase-like (Major domain)"/>
    <property type="match status" value="1"/>
</dbReference>
<proteinExistence type="inferred from homology"/>
<dbReference type="AlphaFoldDB" id="A0A2R6WTZ0"/>
<dbReference type="FunFam" id="3.40.640.10:FF:000033">
    <property type="entry name" value="Aspartate aminotransferase"/>
    <property type="match status" value="1"/>
</dbReference>
<dbReference type="OrthoDB" id="2414662at2759"/>
<protein>
    <recommendedName>
        <fullName evidence="6">Aminotransferase class I/classII large domain-containing protein</fullName>
    </recommendedName>
</protein>
<dbReference type="GO" id="GO:0009095">
    <property type="term" value="P:aromatic amino acid family biosynthetic process, prephenate pathway"/>
    <property type="evidence" value="ECO:0007669"/>
    <property type="project" value="UniProtKB-ARBA"/>
</dbReference>
<reference evidence="8" key="1">
    <citation type="journal article" date="2017" name="Cell">
        <title>Insights into land plant evolution garnered from the Marchantia polymorpha genome.</title>
        <authorList>
            <person name="Bowman J.L."/>
            <person name="Kohchi T."/>
            <person name="Yamato K.T."/>
            <person name="Jenkins J."/>
            <person name="Shu S."/>
            <person name="Ishizaki K."/>
            <person name="Yamaoka S."/>
            <person name="Nishihama R."/>
            <person name="Nakamura Y."/>
            <person name="Berger F."/>
            <person name="Adam C."/>
            <person name="Aki S.S."/>
            <person name="Althoff F."/>
            <person name="Araki T."/>
            <person name="Arteaga-Vazquez M.A."/>
            <person name="Balasubrmanian S."/>
            <person name="Barry K."/>
            <person name="Bauer D."/>
            <person name="Boehm C.R."/>
            <person name="Briginshaw L."/>
            <person name="Caballero-Perez J."/>
            <person name="Catarino B."/>
            <person name="Chen F."/>
            <person name="Chiyoda S."/>
            <person name="Chovatia M."/>
            <person name="Davies K.M."/>
            <person name="Delmans M."/>
            <person name="Demura T."/>
            <person name="Dierschke T."/>
            <person name="Dolan L."/>
            <person name="Dorantes-Acosta A.E."/>
            <person name="Eklund D.M."/>
            <person name="Florent S.N."/>
            <person name="Flores-Sandoval E."/>
            <person name="Fujiyama A."/>
            <person name="Fukuzawa H."/>
            <person name="Galik B."/>
            <person name="Grimanelli D."/>
            <person name="Grimwood J."/>
            <person name="Grossniklaus U."/>
            <person name="Hamada T."/>
            <person name="Haseloff J."/>
            <person name="Hetherington A.J."/>
            <person name="Higo A."/>
            <person name="Hirakawa Y."/>
            <person name="Hundley H.N."/>
            <person name="Ikeda Y."/>
            <person name="Inoue K."/>
            <person name="Inoue S.I."/>
            <person name="Ishida S."/>
            <person name="Jia Q."/>
            <person name="Kakita M."/>
            <person name="Kanazawa T."/>
            <person name="Kawai Y."/>
            <person name="Kawashima T."/>
            <person name="Kennedy M."/>
            <person name="Kinose K."/>
            <person name="Kinoshita T."/>
            <person name="Kohara Y."/>
            <person name="Koide E."/>
            <person name="Komatsu K."/>
            <person name="Kopischke S."/>
            <person name="Kubo M."/>
            <person name="Kyozuka J."/>
            <person name="Lagercrantz U."/>
            <person name="Lin S.S."/>
            <person name="Lindquist E."/>
            <person name="Lipzen A.M."/>
            <person name="Lu C.W."/>
            <person name="De Luna E."/>
            <person name="Martienssen R.A."/>
            <person name="Minamino N."/>
            <person name="Mizutani M."/>
            <person name="Mizutani M."/>
            <person name="Mochizuki N."/>
            <person name="Monte I."/>
            <person name="Mosher R."/>
            <person name="Nagasaki H."/>
            <person name="Nakagami H."/>
            <person name="Naramoto S."/>
            <person name="Nishitani K."/>
            <person name="Ohtani M."/>
            <person name="Okamoto T."/>
            <person name="Okumura M."/>
            <person name="Phillips J."/>
            <person name="Pollak B."/>
            <person name="Reinders A."/>
            <person name="Rovekamp M."/>
            <person name="Sano R."/>
            <person name="Sawa S."/>
            <person name="Schmid M.W."/>
            <person name="Shirakawa M."/>
            <person name="Solano R."/>
            <person name="Spunde A."/>
            <person name="Suetsugu N."/>
            <person name="Sugano S."/>
            <person name="Sugiyama A."/>
            <person name="Sun R."/>
            <person name="Suzuki Y."/>
            <person name="Takenaka M."/>
            <person name="Takezawa D."/>
            <person name="Tomogane H."/>
            <person name="Tsuzuki M."/>
            <person name="Ueda T."/>
            <person name="Umeda M."/>
            <person name="Ward J.M."/>
            <person name="Watanabe Y."/>
            <person name="Yazaki K."/>
            <person name="Yokoyama R."/>
            <person name="Yoshitake Y."/>
            <person name="Yotsui I."/>
            <person name="Zachgo S."/>
            <person name="Schmutz J."/>
        </authorList>
    </citation>
    <scope>NUCLEOTIDE SEQUENCE [LARGE SCALE GENOMIC DNA]</scope>
    <source>
        <strain evidence="8">Tak-1</strain>
    </source>
</reference>